<comment type="function">
    <text evidence="6">Specifically methylates the adenine in position 37 of tRNA(1)(Val) (anticodon cmo5UAC).</text>
</comment>
<dbReference type="PANTHER" id="PTHR47739">
    <property type="entry name" value="TRNA1(VAL) (ADENINE(37)-N6)-METHYLTRANSFERASE"/>
    <property type="match status" value="1"/>
</dbReference>
<dbReference type="InterPro" id="IPR007848">
    <property type="entry name" value="Small_mtfrase_dom"/>
</dbReference>
<dbReference type="KEGG" id="vta:A2607"/>
<dbReference type="InterPro" id="IPR020596">
    <property type="entry name" value="rRNA_Ade_Mease_Trfase_CS"/>
</dbReference>
<keyword evidence="1 6" id="KW-0963">Cytoplasm</keyword>
<dbReference type="AlphaFoldDB" id="A0A2N8ZFB8"/>
<dbReference type="PROSITE" id="PS00092">
    <property type="entry name" value="N6_MTASE"/>
    <property type="match status" value="1"/>
</dbReference>
<keyword evidence="9" id="KW-1185">Reference proteome</keyword>
<dbReference type="HAMAP" id="MF_01872">
    <property type="entry name" value="tRNA_methyltr_YfiC"/>
    <property type="match status" value="1"/>
</dbReference>
<keyword evidence="4 6" id="KW-0949">S-adenosyl-L-methionine</keyword>
<comment type="subcellular location">
    <subcellularLocation>
        <location evidence="6">Cytoplasm</location>
    </subcellularLocation>
</comment>
<dbReference type="PANTHER" id="PTHR47739:SF1">
    <property type="entry name" value="TRNA1(VAL) (ADENINE(37)-N6)-METHYLTRANSFERASE"/>
    <property type="match status" value="1"/>
</dbReference>
<keyword evidence="5 6" id="KW-0819">tRNA processing</keyword>
<name>A0A2N8ZFB8_9VIBR</name>
<dbReference type="SUPFAM" id="SSF53335">
    <property type="entry name" value="S-adenosyl-L-methionine-dependent methyltransferases"/>
    <property type="match status" value="1"/>
</dbReference>
<keyword evidence="3 6" id="KW-0808">Transferase</keyword>
<reference evidence="8 9" key="1">
    <citation type="submission" date="2017-10" db="EMBL/GenBank/DDBJ databases">
        <authorList>
            <person name="Banno H."/>
            <person name="Chua N.-H."/>
        </authorList>
    </citation>
    <scope>NUCLEOTIDE SEQUENCE [LARGE SCALE GENOMIC DNA]</scope>
    <source>
        <strain evidence="8">Vibrio tapetis CECT4600</strain>
    </source>
</reference>
<organism evidence="8 9">
    <name type="scientific">Vibrio tapetis subsp. tapetis</name>
    <dbReference type="NCBI Taxonomy" id="1671868"/>
    <lineage>
        <taxon>Bacteria</taxon>
        <taxon>Pseudomonadati</taxon>
        <taxon>Pseudomonadota</taxon>
        <taxon>Gammaproteobacteria</taxon>
        <taxon>Vibrionales</taxon>
        <taxon>Vibrionaceae</taxon>
        <taxon>Vibrio</taxon>
    </lineage>
</organism>
<dbReference type="InterPro" id="IPR029063">
    <property type="entry name" value="SAM-dependent_MTases_sf"/>
</dbReference>
<dbReference type="GO" id="GO:0016430">
    <property type="term" value="F:tRNA (adenine-N6)-methyltransferase activity"/>
    <property type="evidence" value="ECO:0007669"/>
    <property type="project" value="UniProtKB-UniRule"/>
</dbReference>
<comment type="catalytic activity">
    <reaction evidence="6">
        <text>adenosine(37) in tRNA1(Val) + S-adenosyl-L-methionine = N(6)-methyladenosine(37) in tRNA1(Val) + S-adenosyl-L-homocysteine + H(+)</text>
        <dbReference type="Rhea" id="RHEA:43160"/>
        <dbReference type="Rhea" id="RHEA-COMP:10369"/>
        <dbReference type="Rhea" id="RHEA-COMP:10370"/>
        <dbReference type="ChEBI" id="CHEBI:15378"/>
        <dbReference type="ChEBI" id="CHEBI:57856"/>
        <dbReference type="ChEBI" id="CHEBI:59789"/>
        <dbReference type="ChEBI" id="CHEBI:74411"/>
        <dbReference type="ChEBI" id="CHEBI:74449"/>
        <dbReference type="EC" id="2.1.1.223"/>
    </reaction>
</comment>
<dbReference type="InterPro" id="IPR022882">
    <property type="entry name" value="tRNA_adenine-N6_MeTrfase"/>
</dbReference>
<dbReference type="InterPro" id="IPR002052">
    <property type="entry name" value="DNA_methylase_N6_adenine_CS"/>
</dbReference>
<keyword evidence="2 6" id="KW-0489">Methyltransferase</keyword>
<dbReference type="InterPro" id="IPR050210">
    <property type="entry name" value="tRNA_Adenine-N(6)_MTase"/>
</dbReference>
<comment type="similarity">
    <text evidence="6">Belongs to the methyltransferase superfamily. tRNA (adenine-N(6)-)-methyltransferase family.</text>
</comment>
<evidence type="ECO:0000256" key="3">
    <source>
        <dbReference type="ARBA" id="ARBA00022679"/>
    </source>
</evidence>
<feature type="domain" description="Methyltransferase small" evidence="7">
    <location>
        <begin position="50"/>
        <end position="136"/>
    </location>
</feature>
<evidence type="ECO:0000256" key="6">
    <source>
        <dbReference type="HAMAP-Rule" id="MF_01872"/>
    </source>
</evidence>
<dbReference type="GO" id="GO:0008033">
    <property type="term" value="P:tRNA processing"/>
    <property type="evidence" value="ECO:0007669"/>
    <property type="project" value="UniProtKB-UniRule"/>
</dbReference>
<sequence>MKLMDKRNSDKKTAITKDFNFKQFSIYGGMSGMPVSTDGILLGAWSTIEKSENILDIGTGTGLLSLMCAQRNQQAKITAIELDDHAYEAATHNFSHSPWQERLCLKHQNILTWQPEVTFDHIICNPPYFNHGEQARLQQRAAARHTDTLPHDKLLLKAWGLLSVEGRASFILPKMEGDQFIQLATSQGWSLTRYCEVKTSTRKPVSRLLFELSKKPSETLINELVIHTKEQYSDDFISLTHDFYLKM</sequence>
<gene>
    <name evidence="8" type="primary">yfiC</name>
    <name evidence="8" type="ORF">VTAP4600_A2607</name>
</gene>
<dbReference type="EMBL" id="LT960611">
    <property type="protein sequence ID" value="SON50580.1"/>
    <property type="molecule type" value="Genomic_DNA"/>
</dbReference>
<evidence type="ECO:0000256" key="4">
    <source>
        <dbReference type="ARBA" id="ARBA00022691"/>
    </source>
</evidence>
<dbReference type="GO" id="GO:0003676">
    <property type="term" value="F:nucleic acid binding"/>
    <property type="evidence" value="ECO:0007669"/>
    <property type="project" value="InterPro"/>
</dbReference>
<dbReference type="EC" id="2.1.1.223" evidence="6"/>
<dbReference type="PROSITE" id="PS01131">
    <property type="entry name" value="RRNA_A_DIMETH"/>
    <property type="match status" value="1"/>
</dbReference>
<protein>
    <recommendedName>
        <fullName evidence="6">tRNA1(Val) (adenine(37)-N6)-methyltransferase</fullName>
        <ecNumber evidence="6">2.1.1.223</ecNumber>
    </recommendedName>
    <alternativeName>
        <fullName evidence="6">tRNA m6A37 methyltransferase</fullName>
    </alternativeName>
</protein>
<accession>A0A2N8ZFB8</accession>
<dbReference type="GO" id="GO:0000179">
    <property type="term" value="F:rRNA (adenine-N6,N6-)-dimethyltransferase activity"/>
    <property type="evidence" value="ECO:0007669"/>
    <property type="project" value="InterPro"/>
</dbReference>
<evidence type="ECO:0000313" key="8">
    <source>
        <dbReference type="EMBL" id="SON50580.1"/>
    </source>
</evidence>
<evidence type="ECO:0000313" key="9">
    <source>
        <dbReference type="Proteomes" id="UP000235828"/>
    </source>
</evidence>
<evidence type="ECO:0000256" key="5">
    <source>
        <dbReference type="ARBA" id="ARBA00022694"/>
    </source>
</evidence>
<evidence type="ECO:0000256" key="2">
    <source>
        <dbReference type="ARBA" id="ARBA00022603"/>
    </source>
</evidence>
<dbReference type="Proteomes" id="UP000235828">
    <property type="component" value="Chromosome A"/>
</dbReference>
<proteinExistence type="inferred from homology"/>
<dbReference type="CDD" id="cd02440">
    <property type="entry name" value="AdoMet_MTases"/>
    <property type="match status" value="1"/>
</dbReference>
<evidence type="ECO:0000256" key="1">
    <source>
        <dbReference type="ARBA" id="ARBA00022490"/>
    </source>
</evidence>
<dbReference type="GO" id="GO:0005737">
    <property type="term" value="C:cytoplasm"/>
    <property type="evidence" value="ECO:0007669"/>
    <property type="project" value="UniProtKB-SubCell"/>
</dbReference>
<dbReference type="Gene3D" id="3.40.50.150">
    <property type="entry name" value="Vaccinia Virus protein VP39"/>
    <property type="match status" value="1"/>
</dbReference>
<dbReference type="Pfam" id="PF05175">
    <property type="entry name" value="MTS"/>
    <property type="match status" value="1"/>
</dbReference>
<evidence type="ECO:0000259" key="7">
    <source>
        <dbReference type="Pfam" id="PF05175"/>
    </source>
</evidence>